<feature type="repeat" description="HEAT" evidence="9">
    <location>
        <begin position="86"/>
        <end position="124"/>
    </location>
</feature>
<dbReference type="SMART" id="SM01349">
    <property type="entry name" value="TOG"/>
    <property type="match status" value="1"/>
</dbReference>
<comment type="caution">
    <text evidence="13">The sequence shown here is derived from an EMBL/GenBank/DDBJ whole genome shotgun (WGS) entry which is preliminary data.</text>
</comment>
<keyword evidence="10" id="KW-0809">Transit peptide</keyword>
<dbReference type="Proteomes" id="UP001205105">
    <property type="component" value="Unassembled WGS sequence"/>
</dbReference>
<keyword evidence="10" id="KW-0150">Chloroplast</keyword>
<evidence type="ECO:0000313" key="13">
    <source>
        <dbReference type="EMBL" id="KAI7840751.1"/>
    </source>
</evidence>
<keyword evidence="11" id="KW-0472">Membrane</keyword>
<dbReference type="InterPro" id="IPR021133">
    <property type="entry name" value="HEAT_type_2"/>
</dbReference>
<evidence type="ECO:0000256" key="11">
    <source>
        <dbReference type="SAM" id="Phobius"/>
    </source>
</evidence>
<dbReference type="Pfam" id="PF00487">
    <property type="entry name" value="FA_desaturase"/>
    <property type="match status" value="1"/>
</dbReference>
<evidence type="ECO:0000313" key="14">
    <source>
        <dbReference type="Proteomes" id="UP001205105"/>
    </source>
</evidence>
<sequence length="1327" mass="146181">MEGDNSLAPIALLIDSLRSQDAAQRLSSVKRLKTISIALGEERTRRELIPFVNESVDDEDEILLALAEELGDFVPLVGGAQHAHFLLPPLESLATVDETVVRERAVASICSVTSQMPPASVQEHLLPLLQRLVGREWPARVSACKLFSTAYPPAQEPSRAELRAAFLKLCHDETPMVRRAAAQALAPFAETLEPQHIREDILPAFVDLTRDDQDSVRLIAVEAAGALAKVLSREEVAAAVMPAAVQCSQDKSWRVRYNAVQQLPALAEALGAETASSQMLPLYLQLLRDNEPEVRTAATSKLSAFARLLPVPDVTSQLLPRVKEIGGDSNQMVRSALATVVMELAPILGKGDTVEQLLPLFLTLLKDEWPDVRLAIIGKLQAVNQVIGIELLAQTLLPAVEDLATDKHWRLGADLFQQKLGKQCMLWLQDSVFSIRDAAIHVLQAVAKDFGPDWARDHIVPQVLALAGSDNYLHRMTVLSAIGALAGCVSKDVVHNSMLPAVVACSKDRVPNVRFNAAKVLQQLAALSDPPAVSQTIRPTLQELSSGDTDSDQHICRLKPEQLLFRLVAGLSTDMIAQCATVRIAAARAAAPRRATGGPAARLPASRPATRPCLRADVAAADAQFLTACPPAVGSLSKEERDQLAKEFGFRSIGAELPDDVTLQDIIKSMPAEVFELNMWKAWGAVAIAVASFSLSLYIISICPAPLLPFAWAFSGTALTGWFVVGHDCGHRSFSKNKLVEDIVGTIMFMPLIYPFEPWRIKHNVHHAHTNKLVEDTAWHPVEREKMEKWSPAESAIYKLFLGTPLKLFASIGHWWIWHFDLSKYTEQQKPRVLVSLAAVGLFMAVGWPLLVYYTGWAGFVKFWLMPWLGYHFWMSTFTVVHHTAPHIPFKPAGEWNAAKAQLSGTVHCDYPRWVEFLCFDINVHVPHHVMSKIPWYNLRAATDSLRQNWGDYMTECTFNWRMLKYIFTHCHVYDKDRNYVPFDANKPEMLFEVQRKKPTVIVTGASSGLGLNAANSLAQSGDWHVIMACRDFAKAERAAQKLGMPKGSYTVMHLDLASLESVRQFVQNFKNSGRRLDALVANAAVYLPTAKEPTFTADGFELSVGTNHLGHFLLVNLLLEDLKNSPKNNPAGAPRCIIVGSITGNTNTLAGNVPPKASAADLGDLRGLTTGLDGRNSSMINGGEFDGAKAYKDSKVCNMLTMRQLHQRFHDSTGVTFASLYPGCIAETGLFRNHIGLFRTLFPPFQKFITKGYVSEAEAGRRLAQVVSDPALNKSGVYWSWDNDKSSLWFDSVDGALENRVSEEVSDDKKGAKLWDVSAKLVGLAQ</sequence>
<dbReference type="InterPro" id="IPR034085">
    <property type="entry name" value="TOG"/>
</dbReference>
<dbReference type="InterPro" id="IPR054573">
    <property type="entry name" value="PP2A/SF3B1-like_HEAT"/>
</dbReference>
<feature type="transmembrane region" description="Helical" evidence="11">
    <location>
        <begin position="863"/>
        <end position="881"/>
    </location>
</feature>
<evidence type="ECO:0000256" key="8">
    <source>
        <dbReference type="ARBA" id="ARBA00038332"/>
    </source>
</evidence>
<gene>
    <name evidence="13" type="ORF">COHA_005565</name>
</gene>
<feature type="transmembrane region" description="Helical" evidence="11">
    <location>
        <begin position="739"/>
        <end position="756"/>
    </location>
</feature>
<comment type="pathway">
    <text evidence="1 10">Porphyrin-containing compound metabolism; chlorophyll biosynthesis.</text>
</comment>
<keyword evidence="7 10" id="KW-0149">Chlorophyll biosynthesis</keyword>
<dbReference type="InterPro" id="IPR005804">
    <property type="entry name" value="FA_desaturase_dom"/>
</dbReference>
<keyword evidence="14" id="KW-1185">Reference proteome</keyword>
<dbReference type="NCBIfam" id="TIGR01289">
    <property type="entry name" value="LPOR"/>
    <property type="match status" value="1"/>
</dbReference>
<dbReference type="CDD" id="cd09810">
    <property type="entry name" value="LPOR_like_SDR_c_like"/>
    <property type="match status" value="1"/>
</dbReference>
<dbReference type="CDD" id="cd03507">
    <property type="entry name" value="Delta12-FADS-like"/>
    <property type="match status" value="1"/>
</dbReference>
<comment type="similarity">
    <text evidence="8">Belongs to the phosphatase 2A regulatory subunit A family.</text>
</comment>
<dbReference type="Gene3D" id="1.25.10.10">
    <property type="entry name" value="Leucine-rich Repeat Variant"/>
    <property type="match status" value="1"/>
</dbReference>
<accession>A0AAD5DR48</accession>
<organism evidence="13 14">
    <name type="scientific">Chlorella ohadii</name>
    <dbReference type="NCBI Taxonomy" id="2649997"/>
    <lineage>
        <taxon>Eukaryota</taxon>
        <taxon>Viridiplantae</taxon>
        <taxon>Chlorophyta</taxon>
        <taxon>core chlorophytes</taxon>
        <taxon>Trebouxiophyceae</taxon>
        <taxon>Chlorellales</taxon>
        <taxon>Chlorellaceae</taxon>
        <taxon>Chlorella clade</taxon>
        <taxon>Chlorella</taxon>
    </lineage>
</organism>
<feature type="transmembrane region" description="Helical" evidence="11">
    <location>
        <begin position="682"/>
        <end position="701"/>
    </location>
</feature>
<keyword evidence="11" id="KW-0812">Transmembrane</keyword>
<dbReference type="EMBL" id="JADXDR010000075">
    <property type="protein sequence ID" value="KAI7840751.1"/>
    <property type="molecule type" value="Genomic_DNA"/>
</dbReference>
<dbReference type="Gene3D" id="3.40.50.720">
    <property type="entry name" value="NAD(P)-binding Rossmann-like Domain"/>
    <property type="match status" value="1"/>
</dbReference>
<dbReference type="InterPro" id="IPR005979">
    <property type="entry name" value="Prochl_reduct"/>
</dbReference>
<evidence type="ECO:0000256" key="7">
    <source>
        <dbReference type="ARBA" id="ARBA00023171"/>
    </source>
</evidence>
<keyword evidence="6 10" id="KW-0560">Oxidoreductase</keyword>
<comment type="subcellular location">
    <subcellularLocation>
        <location evidence="10">Plastid</location>
        <location evidence="10">Chloroplast</location>
    </subcellularLocation>
</comment>
<feature type="repeat" description="HEAT" evidence="9">
    <location>
        <begin position="498"/>
        <end position="536"/>
    </location>
</feature>
<feature type="transmembrane region" description="Helical" evidence="11">
    <location>
        <begin position="832"/>
        <end position="851"/>
    </location>
</feature>
<feature type="repeat" description="HEAT" evidence="9">
    <location>
        <begin position="201"/>
        <end position="238"/>
    </location>
</feature>
<name>A0AAD5DR48_9CHLO</name>
<keyword evidence="5 10" id="KW-0521">NADP</keyword>
<feature type="repeat" description="HEAT" evidence="9">
    <location>
        <begin position="279"/>
        <end position="317"/>
    </location>
</feature>
<dbReference type="EC" id="1.3.1.33" evidence="10"/>
<dbReference type="GO" id="GO:0016630">
    <property type="term" value="F:protochlorophyllide reductase activity"/>
    <property type="evidence" value="ECO:0007669"/>
    <property type="project" value="UniProtKB-EC"/>
</dbReference>
<dbReference type="GO" id="GO:0015979">
    <property type="term" value="P:photosynthesis"/>
    <property type="evidence" value="ECO:0007669"/>
    <property type="project" value="UniProtKB-KW"/>
</dbReference>
<feature type="repeat" description="HEAT" evidence="9">
    <location>
        <begin position="357"/>
        <end position="395"/>
    </location>
</feature>
<comment type="similarity">
    <text evidence="2 10">Belongs to the short-chain dehydrogenases/reductases (SDR) family. POR subfamily.</text>
</comment>
<proteinExistence type="inferred from homology"/>
<evidence type="ECO:0000256" key="9">
    <source>
        <dbReference type="PROSITE-ProRule" id="PRU00103"/>
    </source>
</evidence>
<dbReference type="SUPFAM" id="SSF51735">
    <property type="entry name" value="NAD(P)-binding Rossmann-fold domains"/>
    <property type="match status" value="1"/>
</dbReference>
<evidence type="ECO:0000256" key="3">
    <source>
        <dbReference type="ARBA" id="ARBA00022531"/>
    </source>
</evidence>
<evidence type="ECO:0000256" key="2">
    <source>
        <dbReference type="ARBA" id="ARBA00005821"/>
    </source>
</evidence>
<dbReference type="InterPro" id="IPR002347">
    <property type="entry name" value="SDR_fam"/>
</dbReference>
<dbReference type="SUPFAM" id="SSF48371">
    <property type="entry name" value="ARM repeat"/>
    <property type="match status" value="1"/>
</dbReference>
<evidence type="ECO:0000256" key="5">
    <source>
        <dbReference type="ARBA" id="ARBA00022857"/>
    </source>
</evidence>
<dbReference type="Pfam" id="PF20168">
    <property type="entry name" value="PDS5"/>
    <property type="match status" value="1"/>
</dbReference>
<dbReference type="PANTHER" id="PTHR44419:SF19">
    <property type="entry name" value="PROTOCHLOROPHYLLIDE REDUCTASE A, CHLOROPLASTIC"/>
    <property type="match status" value="1"/>
</dbReference>
<feature type="repeat" description="HEAT" evidence="9">
    <location>
        <begin position="240"/>
        <end position="278"/>
    </location>
</feature>
<feature type="transmembrane region" description="Helical" evidence="11">
    <location>
        <begin position="796"/>
        <end position="820"/>
    </location>
</feature>
<dbReference type="GO" id="GO:0009507">
    <property type="term" value="C:chloroplast"/>
    <property type="evidence" value="ECO:0007669"/>
    <property type="project" value="UniProtKB-SubCell"/>
</dbReference>
<evidence type="ECO:0000256" key="6">
    <source>
        <dbReference type="ARBA" id="ARBA00023002"/>
    </source>
</evidence>
<reference evidence="13" key="1">
    <citation type="submission" date="2020-11" db="EMBL/GenBank/DDBJ databases">
        <title>Chlorella ohadii genome sequencing and assembly.</title>
        <authorList>
            <person name="Murik O."/>
            <person name="Treves H."/>
            <person name="Kedem I."/>
            <person name="Shotland Y."/>
            <person name="Kaplan A."/>
        </authorList>
    </citation>
    <scope>NUCLEOTIDE SEQUENCE</scope>
    <source>
        <strain evidence="13">1</strain>
    </source>
</reference>
<evidence type="ECO:0000259" key="12">
    <source>
        <dbReference type="SMART" id="SM01349"/>
    </source>
</evidence>
<dbReference type="InterPro" id="IPR016024">
    <property type="entry name" value="ARM-type_fold"/>
</dbReference>
<dbReference type="Pfam" id="PF00106">
    <property type="entry name" value="adh_short"/>
    <property type="match status" value="1"/>
</dbReference>
<dbReference type="PROSITE" id="PS50077">
    <property type="entry name" value="HEAT_REPEAT"/>
    <property type="match status" value="8"/>
</dbReference>
<feature type="domain" description="TOG" evidence="12">
    <location>
        <begin position="114"/>
        <end position="331"/>
    </location>
</feature>
<dbReference type="InterPro" id="IPR011989">
    <property type="entry name" value="ARM-like"/>
</dbReference>
<keyword evidence="11" id="KW-1133">Transmembrane helix</keyword>
<keyword evidence="4" id="KW-0677">Repeat</keyword>
<feature type="repeat" description="HEAT" evidence="9">
    <location>
        <begin position="318"/>
        <end position="356"/>
    </location>
</feature>
<dbReference type="GO" id="GO:0006629">
    <property type="term" value="P:lipid metabolic process"/>
    <property type="evidence" value="ECO:0007669"/>
    <property type="project" value="InterPro"/>
</dbReference>
<evidence type="ECO:0000256" key="4">
    <source>
        <dbReference type="ARBA" id="ARBA00022737"/>
    </source>
</evidence>
<feature type="transmembrane region" description="Helical" evidence="11">
    <location>
        <begin position="707"/>
        <end position="727"/>
    </location>
</feature>
<keyword evidence="3 10" id="KW-0602">Photosynthesis</keyword>
<evidence type="ECO:0000256" key="10">
    <source>
        <dbReference type="RuleBase" id="RU365001"/>
    </source>
</evidence>
<evidence type="ECO:0000256" key="1">
    <source>
        <dbReference type="ARBA" id="ARBA00005173"/>
    </source>
</evidence>
<dbReference type="PANTHER" id="PTHR44419">
    <property type="entry name" value="PROTOCHLOROPHYLLIDE REDUCTASE C, CHLOROPLASTIC"/>
    <property type="match status" value="1"/>
</dbReference>
<comment type="catalytic activity">
    <reaction evidence="10">
        <text>chlorophyllide a + NADP(+) = protochlorophyllide a + NADPH + H(+)</text>
        <dbReference type="Rhea" id="RHEA:11132"/>
        <dbReference type="ChEBI" id="CHEBI:15378"/>
        <dbReference type="ChEBI" id="CHEBI:57783"/>
        <dbReference type="ChEBI" id="CHEBI:58349"/>
        <dbReference type="ChEBI" id="CHEBI:83348"/>
        <dbReference type="ChEBI" id="CHEBI:83350"/>
        <dbReference type="EC" id="1.3.1.33"/>
    </reaction>
</comment>
<dbReference type="Pfam" id="PF22646">
    <property type="entry name" value="PPP2R1A-like_HEAT"/>
    <property type="match status" value="1"/>
</dbReference>
<comment type="function">
    <text evidence="10">Phototransformation of protochlorophyllide (Pchlide) to chlorophyllide (Chlide).</text>
</comment>
<keyword evidence="10" id="KW-0934">Plastid</keyword>
<protein>
    <recommendedName>
        <fullName evidence="10">NADPH-protochlorophyllide oxidoreductase</fullName>
        <ecNumber evidence="10">1.3.1.33</ecNumber>
    </recommendedName>
</protein>
<dbReference type="InterPro" id="IPR036291">
    <property type="entry name" value="NAD(P)-bd_dom_sf"/>
</dbReference>
<feature type="repeat" description="HEAT" evidence="9">
    <location>
        <begin position="162"/>
        <end position="200"/>
    </location>
</feature>
<dbReference type="GO" id="GO:0015995">
    <property type="term" value="P:chlorophyll biosynthetic process"/>
    <property type="evidence" value="ECO:0007669"/>
    <property type="project" value="UniProtKB-KW"/>
</dbReference>